<feature type="region of interest" description="Disordered" evidence="1">
    <location>
        <begin position="1"/>
        <end position="32"/>
    </location>
</feature>
<name>A0A8R1XYT9_ONCVO</name>
<evidence type="ECO:0000313" key="2">
    <source>
        <dbReference type="EnsemblMetazoa" id="OVOC7143.1"/>
    </source>
</evidence>
<accession>A0A8R1XYT9</accession>
<dbReference type="EnsemblMetazoa" id="OVOC7143.1">
    <property type="protein sequence ID" value="OVOC7143.1"/>
    <property type="gene ID" value="WBGene00243952"/>
</dbReference>
<proteinExistence type="predicted"/>
<evidence type="ECO:0000313" key="3">
    <source>
        <dbReference type="Proteomes" id="UP000024404"/>
    </source>
</evidence>
<reference evidence="2" key="2">
    <citation type="submission" date="2022-06" db="UniProtKB">
        <authorList>
            <consortium name="EnsemblMetazoa"/>
        </authorList>
    </citation>
    <scope>IDENTIFICATION</scope>
</reference>
<dbReference type="EMBL" id="CMVM020000188">
    <property type="status" value="NOT_ANNOTATED_CDS"/>
    <property type="molecule type" value="Genomic_DNA"/>
</dbReference>
<dbReference type="Proteomes" id="UP000024404">
    <property type="component" value="Unassembled WGS sequence"/>
</dbReference>
<reference evidence="3" key="1">
    <citation type="submission" date="2013-10" db="EMBL/GenBank/DDBJ databases">
        <title>Genome sequencing of Onchocerca volvulus.</title>
        <authorList>
            <person name="Cotton J."/>
            <person name="Tsai J."/>
            <person name="Stanley E."/>
            <person name="Tracey A."/>
            <person name="Holroyd N."/>
            <person name="Lustigman S."/>
            <person name="Berriman M."/>
        </authorList>
    </citation>
    <scope>NUCLEOTIDE SEQUENCE</scope>
</reference>
<keyword evidence="3" id="KW-1185">Reference proteome</keyword>
<sequence length="69" mass="7827">MKVRKSELSLITSTTQGPPKDNLTAGGHRTITNKYPNETEYVKETNVRGEIKNKAECGNRELYIKSYHS</sequence>
<protein>
    <submittedName>
        <fullName evidence="2">Uncharacterized protein</fullName>
    </submittedName>
</protein>
<organism evidence="2 3">
    <name type="scientific">Onchocerca volvulus</name>
    <dbReference type="NCBI Taxonomy" id="6282"/>
    <lineage>
        <taxon>Eukaryota</taxon>
        <taxon>Metazoa</taxon>
        <taxon>Ecdysozoa</taxon>
        <taxon>Nematoda</taxon>
        <taxon>Chromadorea</taxon>
        <taxon>Rhabditida</taxon>
        <taxon>Spirurina</taxon>
        <taxon>Spiruromorpha</taxon>
        <taxon>Filarioidea</taxon>
        <taxon>Onchocercidae</taxon>
        <taxon>Onchocerca</taxon>
    </lineage>
</organism>
<dbReference type="AlphaFoldDB" id="A0A8R1XYT9"/>
<evidence type="ECO:0000256" key="1">
    <source>
        <dbReference type="SAM" id="MobiDB-lite"/>
    </source>
</evidence>